<feature type="transmembrane region" description="Helical" evidence="1">
    <location>
        <begin position="54"/>
        <end position="87"/>
    </location>
</feature>
<feature type="transmembrane region" description="Helical" evidence="1">
    <location>
        <begin position="165"/>
        <end position="188"/>
    </location>
</feature>
<evidence type="ECO:0000313" key="3">
    <source>
        <dbReference type="Proteomes" id="UP000219412"/>
    </source>
</evidence>
<feature type="transmembrane region" description="Helical" evidence="1">
    <location>
        <begin position="12"/>
        <end position="42"/>
    </location>
</feature>
<keyword evidence="1" id="KW-1133">Transmembrane helix</keyword>
<dbReference type="AlphaFoldDB" id="A0A285UPW5"/>
<dbReference type="RefSeq" id="WP_097041961.1">
    <property type="nucleotide sequence ID" value="NZ_OBQF01000005.1"/>
</dbReference>
<keyword evidence="1" id="KW-0812">Transmembrane</keyword>
<keyword evidence="3" id="KW-1185">Reference proteome</keyword>
<name>A0A285UPW5_9STAP</name>
<organism evidence="2 3">
    <name type="scientific">Salinicoccus kekensis</name>
    <dbReference type="NCBI Taxonomy" id="714307"/>
    <lineage>
        <taxon>Bacteria</taxon>
        <taxon>Bacillati</taxon>
        <taxon>Bacillota</taxon>
        <taxon>Bacilli</taxon>
        <taxon>Bacillales</taxon>
        <taxon>Staphylococcaceae</taxon>
        <taxon>Salinicoccus</taxon>
    </lineage>
</organism>
<dbReference type="PANTHER" id="PTHR41324:SF1">
    <property type="entry name" value="DUF2232 DOMAIN-CONTAINING PROTEIN"/>
    <property type="match status" value="1"/>
</dbReference>
<feature type="transmembrane region" description="Helical" evidence="1">
    <location>
        <begin position="99"/>
        <end position="118"/>
    </location>
</feature>
<accession>A0A285UPW5</accession>
<dbReference type="InterPro" id="IPR018710">
    <property type="entry name" value="DUF2232"/>
</dbReference>
<evidence type="ECO:0000313" key="2">
    <source>
        <dbReference type="EMBL" id="SOC43920.1"/>
    </source>
</evidence>
<sequence length="306" mass="35406">MKPNVSLGQTFLAILISFVFIAITTISVLLGAVILPLVVYYLLNIKHKSNYHFWLIFISFLLPAFLFLSPVIWMWFVVLYILTAVIYHTLSKGFSQELTLFYGTFALMLSVVGGLNLLQMTGVINPLADTYMDVRNWYVEQVEGMGALNFAALDIDVFRMALDQLFIQLPAFITIISFFVVLYTVLMLRLLLQNKELKPWPYLSFKDWAFPRFILYLFFILYIVSLFTSPEDTFGTIISNAYVVVEWAVFLHGLSFAYFFFLEKNMNKVLAILLLIPLAILRPLTVIIGLLEMVFRFRLSMKLKRK</sequence>
<dbReference type="Pfam" id="PF09991">
    <property type="entry name" value="DUF2232"/>
    <property type="match status" value="1"/>
</dbReference>
<keyword evidence="1" id="KW-0472">Membrane</keyword>
<feature type="transmembrane region" description="Helical" evidence="1">
    <location>
        <begin position="272"/>
        <end position="295"/>
    </location>
</feature>
<feature type="transmembrane region" description="Helical" evidence="1">
    <location>
        <begin position="208"/>
        <end position="228"/>
    </location>
</feature>
<dbReference type="EMBL" id="OBQF01000005">
    <property type="protein sequence ID" value="SOC43920.1"/>
    <property type="molecule type" value="Genomic_DNA"/>
</dbReference>
<proteinExistence type="predicted"/>
<evidence type="ECO:0000256" key="1">
    <source>
        <dbReference type="SAM" id="Phobius"/>
    </source>
</evidence>
<dbReference type="OrthoDB" id="2387503at2"/>
<protein>
    <submittedName>
        <fullName evidence="2">Predicted membrane protein DUF2232</fullName>
    </submittedName>
</protein>
<reference evidence="3" key="1">
    <citation type="submission" date="2017-08" db="EMBL/GenBank/DDBJ databases">
        <authorList>
            <person name="Varghese N."/>
            <person name="Submissions S."/>
        </authorList>
    </citation>
    <scope>NUCLEOTIDE SEQUENCE [LARGE SCALE GENOMIC DNA]</scope>
    <source>
        <strain evidence="3">DSM 23173</strain>
    </source>
</reference>
<gene>
    <name evidence="2" type="ORF">SAMN05878391_2168</name>
</gene>
<feature type="transmembrane region" description="Helical" evidence="1">
    <location>
        <begin position="240"/>
        <end position="260"/>
    </location>
</feature>
<dbReference type="PANTHER" id="PTHR41324">
    <property type="entry name" value="MEMBRANE PROTEIN-RELATED"/>
    <property type="match status" value="1"/>
</dbReference>
<dbReference type="Proteomes" id="UP000219412">
    <property type="component" value="Unassembled WGS sequence"/>
</dbReference>